<reference evidence="3 4" key="1">
    <citation type="submission" date="2018-11" db="EMBL/GenBank/DDBJ databases">
        <authorList>
            <person name="Criscuolo A."/>
        </authorList>
    </citation>
    <scope>NUCLEOTIDE SEQUENCE [LARGE SCALE GENOMIC DNA]</scope>
    <source>
        <strain evidence="3">ACIP111625</strain>
    </source>
</reference>
<dbReference type="Gene3D" id="3.30.450.90">
    <property type="match status" value="1"/>
</dbReference>
<evidence type="ECO:0000256" key="1">
    <source>
        <dbReference type="ARBA" id="ARBA00006611"/>
    </source>
</evidence>
<organism evidence="3 4">
    <name type="scientific">Pseudogemmobacter humi</name>
    <dbReference type="NCBI Taxonomy" id="2483812"/>
    <lineage>
        <taxon>Bacteria</taxon>
        <taxon>Pseudomonadati</taxon>
        <taxon>Pseudomonadota</taxon>
        <taxon>Alphaproteobacteria</taxon>
        <taxon>Rhodobacterales</taxon>
        <taxon>Paracoccaceae</taxon>
        <taxon>Pseudogemmobacter</taxon>
    </lineage>
</organism>
<accession>A0A3P5XGT0</accession>
<dbReference type="PANTHER" id="PTHR30486:SF6">
    <property type="entry name" value="TYPE IV PILUS RETRACTATION ATPASE PILT"/>
    <property type="match status" value="1"/>
</dbReference>
<dbReference type="EMBL" id="UXAW01000142">
    <property type="protein sequence ID" value="VDC34009.1"/>
    <property type="molecule type" value="Genomic_DNA"/>
</dbReference>
<comment type="similarity">
    <text evidence="1">Belongs to the GSP E family.</text>
</comment>
<dbReference type="InterPro" id="IPR050921">
    <property type="entry name" value="T4SS_GSP_E_ATPase"/>
</dbReference>
<evidence type="ECO:0000313" key="3">
    <source>
        <dbReference type="EMBL" id="VDC34009.1"/>
    </source>
</evidence>
<evidence type="ECO:0000313" key="4">
    <source>
        <dbReference type="Proteomes" id="UP000277498"/>
    </source>
</evidence>
<dbReference type="RefSeq" id="WP_124088863.1">
    <property type="nucleotide sequence ID" value="NZ_UXAW01000142.1"/>
</dbReference>
<dbReference type="OrthoDB" id="9810761at2"/>
<dbReference type="Proteomes" id="UP000277498">
    <property type="component" value="Unassembled WGS sequence"/>
</dbReference>
<evidence type="ECO:0000259" key="2">
    <source>
        <dbReference type="Pfam" id="PF00437"/>
    </source>
</evidence>
<keyword evidence="4" id="KW-1185">Reference proteome</keyword>
<dbReference type="Pfam" id="PF00437">
    <property type="entry name" value="T2SSE"/>
    <property type="match status" value="1"/>
</dbReference>
<feature type="domain" description="Bacterial type II secretion system protein E" evidence="2">
    <location>
        <begin position="151"/>
        <end position="303"/>
    </location>
</feature>
<gene>
    <name evidence="3" type="ORF">XINFAN_04207</name>
</gene>
<dbReference type="CDD" id="cd01130">
    <property type="entry name" value="VirB11-like_ATPase"/>
    <property type="match status" value="1"/>
</dbReference>
<dbReference type="Gene3D" id="3.40.50.300">
    <property type="entry name" value="P-loop containing nucleotide triphosphate hydrolases"/>
    <property type="match status" value="1"/>
</dbReference>
<dbReference type="PANTHER" id="PTHR30486">
    <property type="entry name" value="TWITCHING MOTILITY PROTEIN PILT"/>
    <property type="match status" value="1"/>
</dbReference>
<dbReference type="AlphaFoldDB" id="A0A3P5XGT0"/>
<dbReference type="InterPro" id="IPR001482">
    <property type="entry name" value="T2SS/T4SS_dom"/>
</dbReference>
<protein>
    <submittedName>
        <fullName evidence="3">Type IV secretion system protein VirB11</fullName>
    </submittedName>
</protein>
<proteinExistence type="inferred from homology"/>
<dbReference type="GO" id="GO:0016887">
    <property type="term" value="F:ATP hydrolysis activity"/>
    <property type="evidence" value="ECO:0007669"/>
    <property type="project" value="InterPro"/>
</dbReference>
<name>A0A3P5XGT0_9RHOB</name>
<dbReference type="SUPFAM" id="SSF52540">
    <property type="entry name" value="P-loop containing nucleoside triphosphate hydrolases"/>
    <property type="match status" value="1"/>
</dbReference>
<sequence length="336" mass="36800">MSASWLEASLDLLGDDVRREDLIELCINPDGRKWVEHRGATHMADTRSTVSEKDARDLAHRIASSAKATLSDSNPIISCSVEYRGRLIRAQVVHPPAVSGGVAISLRFFSTLPLDQIELKYLYGQQRSLEALRRERNKELREIVKGGDLYQAIRFCVAHKLNMIIAGGTSTGKTVAARKILSFVPAVERIVTIEDAAELLPPQPNTVTLLADRENPKRTADSLLTATLRLRPDRIVLGEVRGREALTFLEAINTGHGGSLTTLHAETPQLAVQRLAIAALKTEVPMTYADMIDYIEASIDVIIQAGRADGQRGIAEFYLPGDQAEGTAGRPKLHAI</sequence>
<dbReference type="InterPro" id="IPR027417">
    <property type="entry name" value="P-loop_NTPase"/>
</dbReference>